<dbReference type="EMBL" id="VSSQ01123612">
    <property type="protein sequence ID" value="MPN54916.1"/>
    <property type="molecule type" value="Genomic_DNA"/>
</dbReference>
<reference evidence="1" key="1">
    <citation type="submission" date="2019-08" db="EMBL/GenBank/DDBJ databases">
        <authorList>
            <person name="Kucharzyk K."/>
            <person name="Murdoch R.W."/>
            <person name="Higgins S."/>
            <person name="Loffler F."/>
        </authorList>
    </citation>
    <scope>NUCLEOTIDE SEQUENCE</scope>
</reference>
<organism evidence="1">
    <name type="scientific">bioreactor metagenome</name>
    <dbReference type="NCBI Taxonomy" id="1076179"/>
    <lineage>
        <taxon>unclassified sequences</taxon>
        <taxon>metagenomes</taxon>
        <taxon>ecological metagenomes</taxon>
    </lineage>
</organism>
<proteinExistence type="predicted"/>
<protein>
    <submittedName>
        <fullName evidence="1">Uncharacterized protein</fullName>
    </submittedName>
</protein>
<dbReference type="AlphaFoldDB" id="A0A645IUS4"/>
<accession>A0A645IUS4</accession>
<name>A0A645IUS4_9ZZZZ</name>
<evidence type="ECO:0000313" key="1">
    <source>
        <dbReference type="EMBL" id="MPN54916.1"/>
    </source>
</evidence>
<sequence>MYGFILMLVGIPVYVYMMLQKNKTDKSVDKLRESAGIDL</sequence>
<gene>
    <name evidence="1" type="ORF">SDC9_202595</name>
</gene>
<comment type="caution">
    <text evidence="1">The sequence shown here is derived from an EMBL/GenBank/DDBJ whole genome shotgun (WGS) entry which is preliminary data.</text>
</comment>